<dbReference type="GO" id="GO:0020037">
    <property type="term" value="F:heme binding"/>
    <property type="evidence" value="ECO:0007669"/>
    <property type="project" value="InterPro"/>
</dbReference>
<dbReference type="Pfam" id="PF00067">
    <property type="entry name" value="p450"/>
    <property type="match status" value="1"/>
</dbReference>
<comment type="subcellular location">
    <subcellularLocation>
        <location evidence="2">Membrane</location>
    </subcellularLocation>
</comment>
<protein>
    <recommendedName>
        <fullName evidence="13">Cytochrome P450</fullName>
    </recommendedName>
</protein>
<dbReference type="GO" id="GO:0005506">
    <property type="term" value="F:iron ion binding"/>
    <property type="evidence" value="ECO:0007669"/>
    <property type="project" value="InterPro"/>
</dbReference>
<dbReference type="GO" id="GO:0016020">
    <property type="term" value="C:membrane"/>
    <property type="evidence" value="ECO:0007669"/>
    <property type="project" value="UniProtKB-SubCell"/>
</dbReference>
<feature type="binding site" description="axial binding residue" evidence="10">
    <location>
        <position position="76"/>
    </location>
    <ligand>
        <name>heme</name>
        <dbReference type="ChEBI" id="CHEBI:30413"/>
    </ligand>
    <ligandPart>
        <name>Fe</name>
        <dbReference type="ChEBI" id="CHEBI:18248"/>
    </ligandPart>
</feature>
<keyword evidence="4 10" id="KW-0349">Heme</keyword>
<evidence type="ECO:0000256" key="8">
    <source>
        <dbReference type="ARBA" id="ARBA00023033"/>
    </source>
</evidence>
<evidence type="ECO:0000256" key="6">
    <source>
        <dbReference type="ARBA" id="ARBA00023002"/>
    </source>
</evidence>
<keyword evidence="8" id="KW-0503">Monooxygenase</keyword>
<evidence type="ECO:0000313" key="11">
    <source>
        <dbReference type="EMBL" id="CAI0444793.1"/>
    </source>
</evidence>
<organism evidence="11 12">
    <name type="scientific">Linum tenue</name>
    <dbReference type="NCBI Taxonomy" id="586396"/>
    <lineage>
        <taxon>Eukaryota</taxon>
        <taxon>Viridiplantae</taxon>
        <taxon>Streptophyta</taxon>
        <taxon>Embryophyta</taxon>
        <taxon>Tracheophyta</taxon>
        <taxon>Spermatophyta</taxon>
        <taxon>Magnoliopsida</taxon>
        <taxon>eudicotyledons</taxon>
        <taxon>Gunneridae</taxon>
        <taxon>Pentapetalae</taxon>
        <taxon>rosids</taxon>
        <taxon>fabids</taxon>
        <taxon>Malpighiales</taxon>
        <taxon>Linaceae</taxon>
        <taxon>Linum</taxon>
    </lineage>
</organism>
<evidence type="ECO:0000313" key="12">
    <source>
        <dbReference type="Proteomes" id="UP001154282"/>
    </source>
</evidence>
<keyword evidence="7 10" id="KW-0408">Iron</keyword>
<dbReference type="EMBL" id="CAMGYJ010000007">
    <property type="protein sequence ID" value="CAI0444793.1"/>
    <property type="molecule type" value="Genomic_DNA"/>
</dbReference>
<evidence type="ECO:0000256" key="1">
    <source>
        <dbReference type="ARBA" id="ARBA00001971"/>
    </source>
</evidence>
<dbReference type="SUPFAM" id="SSF48264">
    <property type="entry name" value="Cytochrome P450"/>
    <property type="match status" value="1"/>
</dbReference>
<dbReference type="Proteomes" id="UP001154282">
    <property type="component" value="Unassembled WGS sequence"/>
</dbReference>
<dbReference type="Gene3D" id="1.10.630.10">
    <property type="entry name" value="Cytochrome P450"/>
    <property type="match status" value="1"/>
</dbReference>
<dbReference type="GO" id="GO:0016705">
    <property type="term" value="F:oxidoreductase activity, acting on paired donors, with incorporation or reduction of molecular oxygen"/>
    <property type="evidence" value="ECO:0007669"/>
    <property type="project" value="InterPro"/>
</dbReference>
<dbReference type="InterPro" id="IPR001128">
    <property type="entry name" value="Cyt_P450"/>
</dbReference>
<comment type="cofactor">
    <cofactor evidence="1 10">
        <name>heme</name>
        <dbReference type="ChEBI" id="CHEBI:30413"/>
    </cofactor>
</comment>
<keyword evidence="5 10" id="KW-0479">Metal-binding</keyword>
<proteinExistence type="inferred from homology"/>
<evidence type="ECO:0000256" key="9">
    <source>
        <dbReference type="ARBA" id="ARBA00023136"/>
    </source>
</evidence>
<dbReference type="InterPro" id="IPR036396">
    <property type="entry name" value="Cyt_P450_sf"/>
</dbReference>
<evidence type="ECO:0000256" key="7">
    <source>
        <dbReference type="ARBA" id="ARBA00023004"/>
    </source>
</evidence>
<evidence type="ECO:0000256" key="2">
    <source>
        <dbReference type="ARBA" id="ARBA00004370"/>
    </source>
</evidence>
<sequence length="129" mass="14888">MRLAPPLQGGFRKAMTDFIFNGFFIPKSWKVRYLCNSTHKSGQYFSEPERFDPSRYEGGGPPPYTFVPFGGGPRICLVKEYAQLEILVFMHHLVERFRFQKLIPDEKIVVDPMLIPAKGLLVRLFPHKG</sequence>
<accession>A0AAV0MGY4</accession>
<dbReference type="InterPro" id="IPR002401">
    <property type="entry name" value="Cyt_P450_E_grp-I"/>
</dbReference>
<evidence type="ECO:0008006" key="13">
    <source>
        <dbReference type="Google" id="ProtNLM"/>
    </source>
</evidence>
<dbReference type="PANTHER" id="PTHR24286">
    <property type="entry name" value="CYTOCHROME P450 26"/>
    <property type="match status" value="1"/>
</dbReference>
<evidence type="ECO:0000256" key="4">
    <source>
        <dbReference type="ARBA" id="ARBA00022617"/>
    </source>
</evidence>
<gene>
    <name evidence="11" type="ORF">LITE_LOCUS28248</name>
</gene>
<comment type="similarity">
    <text evidence="3">Belongs to the cytochrome P450 family.</text>
</comment>
<evidence type="ECO:0000256" key="3">
    <source>
        <dbReference type="ARBA" id="ARBA00010617"/>
    </source>
</evidence>
<evidence type="ECO:0000256" key="10">
    <source>
        <dbReference type="PIRSR" id="PIRSR602401-1"/>
    </source>
</evidence>
<keyword evidence="9" id="KW-0472">Membrane</keyword>
<evidence type="ECO:0000256" key="5">
    <source>
        <dbReference type="ARBA" id="ARBA00022723"/>
    </source>
</evidence>
<comment type="caution">
    <text evidence="11">The sequence shown here is derived from an EMBL/GenBank/DDBJ whole genome shotgun (WGS) entry which is preliminary data.</text>
</comment>
<dbReference type="PRINTS" id="PR00463">
    <property type="entry name" value="EP450I"/>
</dbReference>
<keyword evidence="6" id="KW-0560">Oxidoreductase</keyword>
<dbReference type="GO" id="GO:0016125">
    <property type="term" value="P:sterol metabolic process"/>
    <property type="evidence" value="ECO:0007669"/>
    <property type="project" value="TreeGrafter"/>
</dbReference>
<dbReference type="PANTHER" id="PTHR24286:SF349">
    <property type="entry name" value="CYTOCHROME P450 716A1-RELATED"/>
    <property type="match status" value="1"/>
</dbReference>
<dbReference type="GO" id="GO:0004497">
    <property type="term" value="F:monooxygenase activity"/>
    <property type="evidence" value="ECO:0007669"/>
    <property type="project" value="UniProtKB-KW"/>
</dbReference>
<keyword evidence="12" id="KW-1185">Reference proteome</keyword>
<name>A0AAV0MGY4_9ROSI</name>
<reference evidence="11" key="1">
    <citation type="submission" date="2022-08" db="EMBL/GenBank/DDBJ databases">
        <authorList>
            <person name="Gutierrez-Valencia J."/>
        </authorList>
    </citation>
    <scope>NUCLEOTIDE SEQUENCE</scope>
</reference>
<dbReference type="AlphaFoldDB" id="A0AAV0MGY4"/>